<name>D5AXX6_RICPP</name>
<dbReference type="EMBL" id="CP001584">
    <property type="protein sequence ID" value="ADE30265.1"/>
    <property type="molecule type" value="Genomic_DNA"/>
</dbReference>
<gene>
    <name evidence="1" type="ORF">rpr22_0753</name>
</gene>
<dbReference type="KEGG" id="rpq:rpr22_0753"/>
<proteinExistence type="predicted"/>
<sequence length="68" mass="7783">MGKKQGMSTALVPKEGFQWQKVQDMINNRPILAASHKFAKQYSNSDLSKKEWDQLDKNNLLECSKISV</sequence>
<dbReference type="HOGENOM" id="CLU_2791326_0_0_5"/>
<organism evidence="1 2">
    <name type="scientific">Rickettsia prowazekii (strain Rp22)</name>
    <dbReference type="NCBI Taxonomy" id="449216"/>
    <lineage>
        <taxon>Bacteria</taxon>
        <taxon>Pseudomonadati</taxon>
        <taxon>Pseudomonadota</taxon>
        <taxon>Alphaproteobacteria</taxon>
        <taxon>Rickettsiales</taxon>
        <taxon>Rickettsiaceae</taxon>
        <taxon>Rickettsieae</taxon>
        <taxon>Rickettsia</taxon>
        <taxon>typhus group</taxon>
    </lineage>
</organism>
<dbReference type="AlphaFoldDB" id="D5AXX6"/>
<evidence type="ECO:0000313" key="1">
    <source>
        <dbReference type="EMBL" id="ADE30265.1"/>
    </source>
</evidence>
<reference evidence="1 2" key="1">
    <citation type="journal article" date="2010" name="Genome Res.">
        <title>Genomic, proteomic, and transcriptomic analysis of virulent and avirulent Rickettsia prowazekii reveals its adaptive mutation capabilities.</title>
        <authorList>
            <person name="Bechah Y."/>
            <person name="El Karkouri K."/>
            <person name="Mediannikov O."/>
            <person name="Leroy Q."/>
            <person name="Pelletier N."/>
            <person name="Robert C."/>
            <person name="Medigue C."/>
            <person name="Mege J.L."/>
            <person name="Raoult D."/>
        </authorList>
    </citation>
    <scope>NUCLEOTIDE SEQUENCE [LARGE SCALE GENOMIC DNA]</scope>
    <source>
        <strain evidence="1 2">Rp22</strain>
    </source>
</reference>
<dbReference type="Proteomes" id="UP000006931">
    <property type="component" value="Chromosome"/>
</dbReference>
<accession>D5AXX6</accession>
<protein>
    <submittedName>
        <fullName evidence="1">Uncharacterized protein</fullName>
    </submittedName>
</protein>
<evidence type="ECO:0000313" key="2">
    <source>
        <dbReference type="Proteomes" id="UP000006931"/>
    </source>
</evidence>
<dbReference type="PATRIC" id="fig|449216.3.peg.723"/>